<name>A0A941DCV9_9BURK</name>
<dbReference type="GO" id="GO:0005506">
    <property type="term" value="F:iron ion binding"/>
    <property type="evidence" value="ECO:0007669"/>
    <property type="project" value="InterPro"/>
</dbReference>
<sequence>MTIDSSNNTVPIRTAPLGLPLLSFIQKDPLGAASHFQRHFGDVARLNILFRRIYYFFSPDAVRQILVDQHSDFTRETRLLKIFESFQGKNVLTTEGVDWERQRRILTPGFSPKRVVGYLGLMRDAIDASVGELLPAEPGRSALVDVDFLTTRITMDVILRTLFSHATTQAEASSVSTAIRALTRQSMREVYWAFIPPNWLPYPGRTAKLKHIKTISDLIANHIKARTSKPRDIGTQNDVLDMLLAARDDAPTTGSASLTSQEIHDNCILLFAAGFDTASSALTWWIGLMATHPDVVEKLRKEIEGANLRNSPMEGIAHLPYLNATIKEAMRLYSPSTALFTRVALRDVMIGDTAVSKGTLVAVPIWSLHHDERSFAEPDTFRPNRFMPDASTIPRSAYMPFGAGPHFCLGQHFASMEMALIAAHLAQNFDFALEEGKVLPEPFVDLALKPKSTMRVRFTRRDARKKTNANTIL</sequence>
<keyword evidence="4" id="KW-0503">Monooxygenase</keyword>
<dbReference type="Gene3D" id="1.10.630.10">
    <property type="entry name" value="Cytochrome P450"/>
    <property type="match status" value="1"/>
</dbReference>
<reference evidence="5 6" key="1">
    <citation type="submission" date="2021-04" db="EMBL/GenBank/DDBJ databases">
        <title>novel species isolated from subtropical streams in China.</title>
        <authorList>
            <person name="Lu H."/>
        </authorList>
    </citation>
    <scope>NUCLEOTIDE SEQUENCE [LARGE SCALE GENOMIC DNA]</scope>
    <source>
        <strain evidence="5 6">BYS107W</strain>
    </source>
</reference>
<evidence type="ECO:0000313" key="6">
    <source>
        <dbReference type="Proteomes" id="UP000680158"/>
    </source>
</evidence>
<dbReference type="Pfam" id="PF00067">
    <property type="entry name" value="p450"/>
    <property type="match status" value="1"/>
</dbReference>
<dbReference type="PRINTS" id="PR00385">
    <property type="entry name" value="P450"/>
</dbReference>
<keyword evidence="3 4" id="KW-0349">Heme</keyword>
<dbReference type="PRINTS" id="PR00463">
    <property type="entry name" value="EP450I"/>
</dbReference>
<dbReference type="InterPro" id="IPR036396">
    <property type="entry name" value="Cyt_P450_sf"/>
</dbReference>
<gene>
    <name evidence="5" type="ORF">KDM92_04855</name>
</gene>
<dbReference type="InterPro" id="IPR002401">
    <property type="entry name" value="Cyt_P450_E_grp-I"/>
</dbReference>
<protein>
    <submittedName>
        <fullName evidence="5">Cytochrome P450</fullName>
    </submittedName>
</protein>
<dbReference type="InterPro" id="IPR050121">
    <property type="entry name" value="Cytochrome_P450_monoxygenase"/>
</dbReference>
<feature type="binding site" description="axial binding residue" evidence="3">
    <location>
        <position position="408"/>
    </location>
    <ligand>
        <name>heme</name>
        <dbReference type="ChEBI" id="CHEBI:30413"/>
    </ligand>
    <ligandPart>
        <name>Fe</name>
        <dbReference type="ChEBI" id="CHEBI:18248"/>
    </ligandPart>
</feature>
<evidence type="ECO:0000256" key="2">
    <source>
        <dbReference type="ARBA" id="ARBA00010617"/>
    </source>
</evidence>
<organism evidence="5 6">
    <name type="scientific">Undibacterium baiyunense</name>
    <dbReference type="NCBI Taxonomy" id="2828731"/>
    <lineage>
        <taxon>Bacteria</taxon>
        <taxon>Pseudomonadati</taxon>
        <taxon>Pseudomonadota</taxon>
        <taxon>Betaproteobacteria</taxon>
        <taxon>Burkholderiales</taxon>
        <taxon>Oxalobacteraceae</taxon>
        <taxon>Undibacterium</taxon>
    </lineage>
</organism>
<dbReference type="InterPro" id="IPR017972">
    <property type="entry name" value="Cyt_P450_CS"/>
</dbReference>
<keyword evidence="3 4" id="KW-0479">Metal-binding</keyword>
<dbReference type="EMBL" id="JAGSPM010000002">
    <property type="protein sequence ID" value="MBR7745900.1"/>
    <property type="molecule type" value="Genomic_DNA"/>
</dbReference>
<dbReference type="InterPro" id="IPR001128">
    <property type="entry name" value="Cyt_P450"/>
</dbReference>
<evidence type="ECO:0000313" key="5">
    <source>
        <dbReference type="EMBL" id="MBR7745900.1"/>
    </source>
</evidence>
<proteinExistence type="inferred from homology"/>
<dbReference type="Proteomes" id="UP000680158">
    <property type="component" value="Unassembled WGS sequence"/>
</dbReference>
<dbReference type="PANTHER" id="PTHR24305">
    <property type="entry name" value="CYTOCHROME P450"/>
    <property type="match status" value="1"/>
</dbReference>
<dbReference type="PANTHER" id="PTHR24305:SF166">
    <property type="entry name" value="CYTOCHROME P450 12A4, MITOCHONDRIAL-RELATED"/>
    <property type="match status" value="1"/>
</dbReference>
<comment type="caution">
    <text evidence="5">The sequence shown here is derived from an EMBL/GenBank/DDBJ whole genome shotgun (WGS) entry which is preliminary data.</text>
</comment>
<dbReference type="GO" id="GO:0004497">
    <property type="term" value="F:monooxygenase activity"/>
    <property type="evidence" value="ECO:0007669"/>
    <property type="project" value="UniProtKB-KW"/>
</dbReference>
<comment type="cofactor">
    <cofactor evidence="1 3">
        <name>heme</name>
        <dbReference type="ChEBI" id="CHEBI:30413"/>
    </cofactor>
</comment>
<keyword evidence="4" id="KW-0560">Oxidoreductase</keyword>
<evidence type="ECO:0000256" key="3">
    <source>
        <dbReference type="PIRSR" id="PIRSR602401-1"/>
    </source>
</evidence>
<accession>A0A941DCV9</accession>
<dbReference type="GO" id="GO:0020037">
    <property type="term" value="F:heme binding"/>
    <property type="evidence" value="ECO:0007669"/>
    <property type="project" value="InterPro"/>
</dbReference>
<evidence type="ECO:0000256" key="1">
    <source>
        <dbReference type="ARBA" id="ARBA00001971"/>
    </source>
</evidence>
<dbReference type="GO" id="GO:0016705">
    <property type="term" value="F:oxidoreductase activity, acting on paired donors, with incorporation or reduction of molecular oxygen"/>
    <property type="evidence" value="ECO:0007669"/>
    <property type="project" value="InterPro"/>
</dbReference>
<dbReference type="PROSITE" id="PS00086">
    <property type="entry name" value="CYTOCHROME_P450"/>
    <property type="match status" value="1"/>
</dbReference>
<evidence type="ECO:0000256" key="4">
    <source>
        <dbReference type="RuleBase" id="RU000461"/>
    </source>
</evidence>
<dbReference type="RefSeq" id="WP_212683256.1">
    <property type="nucleotide sequence ID" value="NZ_JAGSPM010000002.1"/>
</dbReference>
<keyword evidence="3 4" id="KW-0408">Iron</keyword>
<dbReference type="SUPFAM" id="SSF48264">
    <property type="entry name" value="Cytochrome P450"/>
    <property type="match status" value="1"/>
</dbReference>
<comment type="similarity">
    <text evidence="2 4">Belongs to the cytochrome P450 family.</text>
</comment>
<keyword evidence="6" id="KW-1185">Reference proteome</keyword>
<dbReference type="AlphaFoldDB" id="A0A941DCV9"/>